<proteinExistence type="predicted"/>
<protein>
    <submittedName>
        <fullName evidence="1">Orf in vapA promoter region protein</fullName>
    </submittedName>
</protein>
<gene>
    <name evidence="1" type="primary">orf in vapA promoter region</name>
</gene>
<organism evidence="1">
    <name type="scientific">Aeromonas salmonicida</name>
    <dbReference type="NCBI Taxonomy" id="645"/>
    <lineage>
        <taxon>Bacteria</taxon>
        <taxon>Pseudomonadati</taxon>
        <taxon>Pseudomonadota</taxon>
        <taxon>Gammaproteobacteria</taxon>
        <taxon>Aeromonadales</taxon>
        <taxon>Aeromonadaceae</taxon>
        <taxon>Aeromonas</taxon>
    </lineage>
</organism>
<dbReference type="AlphaFoldDB" id="Q53380"/>
<dbReference type="PIR" id="A49914">
    <property type="entry name" value="A49914"/>
</dbReference>
<reference evidence="1" key="1">
    <citation type="journal article" date="1993" name="J. Bacteriol.">
        <title>Transcriptional analysis of the Aeromonas salmonicida S-layer protein gene vapA.</title>
        <authorList>
            <person name="Chu S."/>
            <person name="Gustafson C.E."/>
            <person name="Feutrier J."/>
            <person name="Cavaignac S."/>
            <person name="Trust T.J."/>
        </authorList>
    </citation>
    <scope>NUCLEOTIDE SEQUENCE</scope>
</reference>
<evidence type="ECO:0000313" key="1">
    <source>
        <dbReference type="EMBL" id="AAB29172.1"/>
    </source>
</evidence>
<accession>Q53380</accession>
<sequence length="29" mass="3269">MSISSFPFFAGKQRCLCSVLTVHRRLING</sequence>
<dbReference type="EMBL" id="S67279">
    <property type="protein sequence ID" value="AAB29172.1"/>
    <property type="molecule type" value="Genomic_DNA"/>
</dbReference>
<name>Q53380_AERSA</name>